<dbReference type="OMA" id="ANWWTAD"/>
<evidence type="ECO:0000313" key="1">
    <source>
        <dbReference type="EMBL" id="KUK17695.1"/>
    </source>
</evidence>
<evidence type="ECO:0000313" key="2">
    <source>
        <dbReference type="Proteomes" id="UP000053911"/>
    </source>
</evidence>
<gene>
    <name evidence="1" type="ORF">XD54_0977</name>
</gene>
<accession>A0A117L1E5</accession>
<protein>
    <submittedName>
        <fullName evidence="1">Uncharacterized protein</fullName>
    </submittedName>
</protein>
<dbReference type="Proteomes" id="UP000053911">
    <property type="component" value="Unassembled WGS sequence"/>
</dbReference>
<comment type="caution">
    <text evidence="1">The sequence shown here is derived from an EMBL/GenBank/DDBJ whole genome shotgun (WGS) entry which is preliminary data.</text>
</comment>
<proteinExistence type="predicted"/>
<dbReference type="RefSeq" id="WP_015848993.1">
    <property type="nucleotide sequence ID" value="NZ_LGFD01000016.1"/>
</dbReference>
<reference evidence="2" key="1">
    <citation type="journal article" date="2015" name="MBio">
        <title>Genome-Resolved Metagenomic Analysis Reveals Roles for Candidate Phyla and Other Microbial Community Members in Biogeochemical Transformations in Oil Reservoirs.</title>
        <authorList>
            <person name="Hu P."/>
            <person name="Tom L."/>
            <person name="Singh A."/>
            <person name="Thomas B.C."/>
            <person name="Baker B.J."/>
            <person name="Piceno Y.M."/>
            <person name="Andersen G.L."/>
            <person name="Banfield J.F."/>
        </authorList>
    </citation>
    <scope>NUCLEOTIDE SEQUENCE [LARGE SCALE GENOMIC DNA]</scope>
</reference>
<dbReference type="EMBL" id="LGFD01000016">
    <property type="protein sequence ID" value="KUK17695.1"/>
    <property type="molecule type" value="Genomic_DNA"/>
</dbReference>
<sequence length="126" mass="14706">MEFKDKIKKELDNPKLWAVITFKTPYGPGETMDKLATTLEELGWTVTFKANWWTADIPYGLIRIDITQDEKEKIVLGRWILGRKCELLGIENMDLEKGKSEFYRLVDGITSTLIYDPIIRTMRGQY</sequence>
<organism evidence="1 2">
    <name type="scientific">Thermococcus sibiricus</name>
    <dbReference type="NCBI Taxonomy" id="172049"/>
    <lineage>
        <taxon>Archaea</taxon>
        <taxon>Methanobacteriati</taxon>
        <taxon>Methanobacteriota</taxon>
        <taxon>Thermococci</taxon>
        <taxon>Thermococcales</taxon>
        <taxon>Thermococcaceae</taxon>
        <taxon>Thermococcus</taxon>
    </lineage>
</organism>
<dbReference type="AlphaFoldDB" id="A0A117L1E5"/>
<dbReference type="PATRIC" id="fig|172049.5.peg.1841"/>
<name>A0A117L1E5_9EURY</name>
<dbReference type="GeneID" id="8095698"/>